<evidence type="ECO:0000256" key="4">
    <source>
        <dbReference type="ARBA" id="ARBA00023163"/>
    </source>
</evidence>
<dbReference type="SUPFAM" id="SSF46785">
    <property type="entry name" value="Winged helix' DNA-binding domain"/>
    <property type="match status" value="1"/>
</dbReference>
<dbReference type="Proteomes" id="UP001595528">
    <property type="component" value="Unassembled WGS sequence"/>
</dbReference>
<dbReference type="PANTHER" id="PTHR30579:SF7">
    <property type="entry name" value="HTH-TYPE TRANSCRIPTIONAL REGULATOR LRHA-RELATED"/>
    <property type="match status" value="1"/>
</dbReference>
<dbReference type="PRINTS" id="PR00039">
    <property type="entry name" value="HTHLYSR"/>
</dbReference>
<dbReference type="InterPro" id="IPR000847">
    <property type="entry name" value="LysR_HTH_N"/>
</dbReference>
<dbReference type="EMBL" id="JBHRTR010000036">
    <property type="protein sequence ID" value="MFC3230157.1"/>
    <property type="molecule type" value="Genomic_DNA"/>
</dbReference>
<dbReference type="Pfam" id="PF03466">
    <property type="entry name" value="LysR_substrate"/>
    <property type="match status" value="1"/>
</dbReference>
<evidence type="ECO:0000256" key="1">
    <source>
        <dbReference type="ARBA" id="ARBA00009437"/>
    </source>
</evidence>
<dbReference type="Gene3D" id="1.10.10.10">
    <property type="entry name" value="Winged helix-like DNA-binding domain superfamily/Winged helix DNA-binding domain"/>
    <property type="match status" value="1"/>
</dbReference>
<keyword evidence="2" id="KW-0805">Transcription regulation</keyword>
<dbReference type="SUPFAM" id="SSF53850">
    <property type="entry name" value="Periplasmic binding protein-like II"/>
    <property type="match status" value="1"/>
</dbReference>
<dbReference type="InterPro" id="IPR036390">
    <property type="entry name" value="WH_DNA-bd_sf"/>
</dbReference>
<comment type="similarity">
    <text evidence="1">Belongs to the LysR transcriptional regulatory family.</text>
</comment>
<name>A0ABV7L695_9PROT</name>
<dbReference type="Gene3D" id="3.40.190.10">
    <property type="entry name" value="Periplasmic binding protein-like II"/>
    <property type="match status" value="2"/>
</dbReference>
<comment type="caution">
    <text evidence="6">The sequence shown here is derived from an EMBL/GenBank/DDBJ whole genome shotgun (WGS) entry which is preliminary data.</text>
</comment>
<feature type="domain" description="HTH lysR-type" evidence="5">
    <location>
        <begin position="4"/>
        <end position="61"/>
    </location>
</feature>
<accession>A0ABV7L695</accession>
<reference evidence="7" key="1">
    <citation type="journal article" date="2019" name="Int. J. Syst. Evol. Microbiol.">
        <title>The Global Catalogue of Microorganisms (GCM) 10K type strain sequencing project: providing services to taxonomists for standard genome sequencing and annotation.</title>
        <authorList>
            <consortium name="The Broad Institute Genomics Platform"/>
            <consortium name="The Broad Institute Genome Sequencing Center for Infectious Disease"/>
            <person name="Wu L."/>
            <person name="Ma J."/>
        </authorList>
    </citation>
    <scope>NUCLEOTIDE SEQUENCE [LARGE SCALE GENOMIC DNA]</scope>
    <source>
        <strain evidence="7">KCTC 42964</strain>
    </source>
</reference>
<dbReference type="InterPro" id="IPR005119">
    <property type="entry name" value="LysR_subst-bd"/>
</dbReference>
<proteinExistence type="inferred from homology"/>
<dbReference type="RefSeq" id="WP_379905054.1">
    <property type="nucleotide sequence ID" value="NZ_JBHRTR010000036.1"/>
</dbReference>
<sequence>MRDIDTSLLRAFIAIVDAGSFNRAARRLSRTQSALSMQIKRLEELVGATLFDRTMRPLQLTAAGEGLVAAAREMLAINDAALEAIRSERIAGQVRLAIMEDYAAGPLAPLLGRFLADHPAVQVELHTGLTADMVDDLGVRYDLVVAMLPAGAEGGELLYRGRSVWAAAPGFDPGTREVLPLALYPQGCLFRKWATRALDRAGRRWRIGVVSLSAGAVHAAVREGWCLSVFKDFTVPGDLAILPTGADLPALPDFEIRLFRAPSARTRAGLELARFLAATLHAAPVARVSAGSAGRAAADPAR</sequence>
<evidence type="ECO:0000256" key="2">
    <source>
        <dbReference type="ARBA" id="ARBA00023015"/>
    </source>
</evidence>
<keyword evidence="4" id="KW-0804">Transcription</keyword>
<dbReference type="PANTHER" id="PTHR30579">
    <property type="entry name" value="TRANSCRIPTIONAL REGULATOR"/>
    <property type="match status" value="1"/>
</dbReference>
<evidence type="ECO:0000313" key="7">
    <source>
        <dbReference type="Proteomes" id="UP001595528"/>
    </source>
</evidence>
<evidence type="ECO:0000259" key="5">
    <source>
        <dbReference type="PROSITE" id="PS50931"/>
    </source>
</evidence>
<dbReference type="PROSITE" id="PS50931">
    <property type="entry name" value="HTH_LYSR"/>
    <property type="match status" value="1"/>
</dbReference>
<dbReference type="Pfam" id="PF00126">
    <property type="entry name" value="HTH_1"/>
    <property type="match status" value="1"/>
</dbReference>
<gene>
    <name evidence="6" type="ORF">ACFOGJ_23105</name>
</gene>
<organism evidence="6 7">
    <name type="scientific">Marinibaculum pumilum</name>
    <dbReference type="NCBI Taxonomy" id="1766165"/>
    <lineage>
        <taxon>Bacteria</taxon>
        <taxon>Pseudomonadati</taxon>
        <taxon>Pseudomonadota</taxon>
        <taxon>Alphaproteobacteria</taxon>
        <taxon>Rhodospirillales</taxon>
        <taxon>Rhodospirillaceae</taxon>
        <taxon>Marinibaculum</taxon>
    </lineage>
</organism>
<protein>
    <submittedName>
        <fullName evidence="6">LysR family transcriptional regulator</fullName>
    </submittedName>
</protein>
<keyword evidence="7" id="KW-1185">Reference proteome</keyword>
<evidence type="ECO:0000313" key="6">
    <source>
        <dbReference type="EMBL" id="MFC3230157.1"/>
    </source>
</evidence>
<dbReference type="InterPro" id="IPR036388">
    <property type="entry name" value="WH-like_DNA-bd_sf"/>
</dbReference>
<evidence type="ECO:0000256" key="3">
    <source>
        <dbReference type="ARBA" id="ARBA00023125"/>
    </source>
</evidence>
<dbReference type="InterPro" id="IPR050176">
    <property type="entry name" value="LTTR"/>
</dbReference>
<keyword evidence="3" id="KW-0238">DNA-binding</keyword>